<dbReference type="Pfam" id="PF20995">
    <property type="entry name" value="Tla3_C"/>
    <property type="match status" value="1"/>
</dbReference>
<evidence type="ECO:0000313" key="6">
    <source>
        <dbReference type="Proteomes" id="UP000187097"/>
    </source>
</evidence>
<keyword evidence="2" id="KW-0812">Transmembrane</keyword>
<feature type="transmembrane region" description="Helical" evidence="2">
    <location>
        <begin position="12"/>
        <end position="32"/>
    </location>
</feature>
<dbReference type="EMBL" id="CP047493">
    <property type="protein sequence ID" value="UXW00583.1"/>
    <property type="molecule type" value="Genomic_DNA"/>
</dbReference>
<dbReference type="InterPro" id="IPR048303">
    <property type="entry name" value="Tla3_C"/>
</dbReference>
<dbReference type="InterPro" id="IPR021531">
    <property type="entry name" value="Tla3_N"/>
</dbReference>
<dbReference type="AlphaFoldDB" id="A0AAJ5SN31"/>
<feature type="transmembrane region" description="Helical" evidence="2">
    <location>
        <begin position="52"/>
        <end position="70"/>
    </location>
</feature>
<dbReference type="RefSeq" id="WP_011407737.1">
    <property type="nucleotide sequence ID" value="NZ_CP018087.1"/>
</dbReference>
<evidence type="ECO:0000256" key="1">
    <source>
        <dbReference type="SAM" id="MobiDB-lite"/>
    </source>
</evidence>
<name>A0AAJ5SN31_XANOO</name>
<accession>A0AAJ5SN31</accession>
<protein>
    <submittedName>
        <fullName evidence="5">DUF2875 domain-containing protein</fullName>
    </submittedName>
</protein>
<reference evidence="5" key="1">
    <citation type="submission" date="2015-01" db="EMBL/GenBank/DDBJ databases">
        <authorList>
            <person name="Midha S."/>
            <person name="Anil M.G."/>
            <person name="Mishra D."/>
            <person name="Brahma K."/>
            <person name="Laha G.S."/>
            <person name="Sundaram R.M."/>
            <person name="Sonti R.V."/>
            <person name="Patil P.B."/>
        </authorList>
    </citation>
    <scope>NUCLEOTIDE SEQUENCE</scope>
    <source>
        <strain evidence="5">IXO792</strain>
    </source>
</reference>
<evidence type="ECO:0000256" key="2">
    <source>
        <dbReference type="SAM" id="Phobius"/>
    </source>
</evidence>
<reference evidence="5" key="2">
    <citation type="submission" date="2020-01" db="EMBL/GenBank/DDBJ databases">
        <title>Complete genome investigation of Xanthomonas oryzae strains.</title>
        <authorList>
            <person name="Kaur A."/>
            <person name="Bansal K."/>
            <person name="Patil P.B."/>
        </authorList>
    </citation>
    <scope>NUCLEOTIDE SEQUENCE</scope>
    <source>
        <strain evidence="5">IXO792</strain>
    </source>
</reference>
<keyword evidence="2" id="KW-1133">Transmembrane helix</keyword>
<gene>
    <name evidence="5" type="ORF">IXO792_04800</name>
</gene>
<dbReference type="Pfam" id="PF11394">
    <property type="entry name" value="Tla3_N"/>
    <property type="match status" value="1"/>
</dbReference>
<evidence type="ECO:0000259" key="3">
    <source>
        <dbReference type="Pfam" id="PF11394"/>
    </source>
</evidence>
<feature type="domain" description="Type VI lipase adapter protein Tla3 N-terminal" evidence="3">
    <location>
        <begin position="108"/>
        <end position="262"/>
    </location>
</feature>
<evidence type="ECO:0000259" key="4">
    <source>
        <dbReference type="Pfam" id="PF20995"/>
    </source>
</evidence>
<evidence type="ECO:0000313" key="5">
    <source>
        <dbReference type="EMBL" id="UXW00583.1"/>
    </source>
</evidence>
<feature type="domain" description="Type VI lipase adapter protein Tla3 C-terminal" evidence="4">
    <location>
        <begin position="398"/>
        <end position="530"/>
    </location>
</feature>
<feature type="region of interest" description="Disordered" evidence="1">
    <location>
        <begin position="538"/>
        <end position="559"/>
    </location>
</feature>
<keyword evidence="2" id="KW-0472">Membrane</keyword>
<dbReference type="Proteomes" id="UP000187097">
    <property type="component" value="Chromosome"/>
</dbReference>
<sequence>MSASQRPGITRYALVWLGTLLAWVALILFIYYRQWQSTGVEDSGLGNDIRNGVLAITALVGLAFGGHWLWKVRSAVAKDPAAMASTQVTTAATATPHGRMLAGEGERYVLEVRGLGLAVGDYYQTVWQAIREDDDAFKSVLPQDPKYYDPNTRIGSASLAAGTSFGDAAKEAVERWPLPVIILGPPTTINDGSTMANEIALDRQSESLGLTLFLWQEDANVASAQATLERLFQFFDQHPDVPEVLLVSNDSEADRYGWESPGMPKRPAGIHVPLMPDSMVALLVARSDRVDRLVRPYAVDVDDGINKDDTQYDIIKLWNFFWEKRDAFDEKFERELKAKGVKLPDGPGVPKADWWIAQLPELWKQISNKGPGEFKPSPYLPVRWARWQVQQFDESPLLGYLHRPVHVPLTDEQGKPLKRAGQVEALRKGWAQAVSALPEDAKPTRVFYDTSLDREWVIPLTQALHGNAEGIELDDKHEGYNIGRRLGNTGVSSALVQIGLAIQAGYEDDRTSATVNLTPDGYAGIVMVSPPDAASKGINTKHRGKNPFMAHVPGWQDPQ</sequence>
<proteinExistence type="predicted"/>
<organism evidence="5 6">
    <name type="scientific">Xanthomonas oryzae pv. oryzae</name>
    <dbReference type="NCBI Taxonomy" id="64187"/>
    <lineage>
        <taxon>Bacteria</taxon>
        <taxon>Pseudomonadati</taxon>
        <taxon>Pseudomonadota</taxon>
        <taxon>Gammaproteobacteria</taxon>
        <taxon>Lysobacterales</taxon>
        <taxon>Lysobacteraceae</taxon>
        <taxon>Xanthomonas</taxon>
    </lineage>
</organism>